<proteinExistence type="inferred from homology"/>
<keyword evidence="2" id="KW-0645">Protease</keyword>
<evidence type="ECO:0000256" key="1">
    <source>
        <dbReference type="ARBA" id="ARBA00007074"/>
    </source>
</evidence>
<sequence length="262" mass="25538">MSSRILRGRRKADSVRPNPFISISKAVASNASGAGRQAAVIAAASGLVLTGSIAAHAAEAPVQRDSSPATVAETVSADAPTQVVTALATATVNFERPAVASVAAPVIEKPAPVAPAPVAKKAAVTTAAAKAPVAKAAAAAPAAAAPAPAAAAAPAVGGVNAAMVASAYAQIGIMQDCTAMVERALGSAGIPVGDLGPMQFMNYGKVVSSPQPGDMIVQSGHVAIYIGNGQAISGGINGNQTGIHPISWLTATGPLTYVRAGA</sequence>
<protein>
    <submittedName>
        <fullName evidence="6">Cell wall-associated NlpC family hydrolase</fullName>
        <ecNumber evidence="6">3.4.-.-</ecNumber>
    </submittedName>
</protein>
<feature type="domain" description="NlpC/P60" evidence="5">
    <location>
        <begin position="137"/>
        <end position="262"/>
    </location>
</feature>
<reference evidence="6 7" key="1">
    <citation type="submission" date="2024-06" db="EMBL/GenBank/DDBJ databases">
        <title>Sorghum-associated microbial communities from plants grown in Nebraska, USA.</title>
        <authorList>
            <person name="Schachtman D."/>
        </authorList>
    </citation>
    <scope>NUCLEOTIDE SEQUENCE [LARGE SCALE GENOMIC DNA]</scope>
    <source>
        <strain evidence="6 7">3552</strain>
    </source>
</reference>
<dbReference type="Proteomes" id="UP001549307">
    <property type="component" value="Unassembled WGS sequence"/>
</dbReference>
<evidence type="ECO:0000313" key="7">
    <source>
        <dbReference type="Proteomes" id="UP001549307"/>
    </source>
</evidence>
<keyword evidence="3 6" id="KW-0378">Hydrolase</keyword>
<dbReference type="InterPro" id="IPR038765">
    <property type="entry name" value="Papain-like_cys_pep_sf"/>
</dbReference>
<dbReference type="RefSeq" id="WP_207596010.1">
    <property type="nucleotide sequence ID" value="NZ_JBEPSN010000004.1"/>
</dbReference>
<comment type="caution">
    <text evidence="6">The sequence shown here is derived from an EMBL/GenBank/DDBJ whole genome shotgun (WGS) entry which is preliminary data.</text>
</comment>
<name>A0ABV2P5C5_9MICC</name>
<dbReference type="SUPFAM" id="SSF54001">
    <property type="entry name" value="Cysteine proteinases"/>
    <property type="match status" value="1"/>
</dbReference>
<organism evidence="6 7">
    <name type="scientific">Arthrobacter bambusae</name>
    <dbReference type="NCBI Taxonomy" id="1338426"/>
    <lineage>
        <taxon>Bacteria</taxon>
        <taxon>Bacillati</taxon>
        <taxon>Actinomycetota</taxon>
        <taxon>Actinomycetes</taxon>
        <taxon>Micrococcales</taxon>
        <taxon>Micrococcaceae</taxon>
        <taxon>Arthrobacter</taxon>
    </lineage>
</organism>
<dbReference type="PROSITE" id="PS51935">
    <property type="entry name" value="NLPC_P60"/>
    <property type="match status" value="1"/>
</dbReference>
<dbReference type="EC" id="3.4.-.-" evidence="6"/>
<evidence type="ECO:0000256" key="3">
    <source>
        <dbReference type="ARBA" id="ARBA00022801"/>
    </source>
</evidence>
<dbReference type="Pfam" id="PF00877">
    <property type="entry name" value="NLPC_P60"/>
    <property type="match status" value="1"/>
</dbReference>
<dbReference type="GO" id="GO:0016787">
    <property type="term" value="F:hydrolase activity"/>
    <property type="evidence" value="ECO:0007669"/>
    <property type="project" value="UniProtKB-KW"/>
</dbReference>
<evidence type="ECO:0000256" key="2">
    <source>
        <dbReference type="ARBA" id="ARBA00022670"/>
    </source>
</evidence>
<gene>
    <name evidence="6" type="ORF">ABIE37_001755</name>
</gene>
<evidence type="ECO:0000313" key="6">
    <source>
        <dbReference type="EMBL" id="MET4539974.1"/>
    </source>
</evidence>
<evidence type="ECO:0000259" key="5">
    <source>
        <dbReference type="PROSITE" id="PS51935"/>
    </source>
</evidence>
<dbReference type="GeneID" id="92752706"/>
<keyword evidence="7" id="KW-1185">Reference proteome</keyword>
<dbReference type="EMBL" id="JBEPSN010000004">
    <property type="protein sequence ID" value="MET4539974.1"/>
    <property type="molecule type" value="Genomic_DNA"/>
</dbReference>
<dbReference type="InterPro" id="IPR000064">
    <property type="entry name" value="NLP_P60_dom"/>
</dbReference>
<keyword evidence="4" id="KW-0788">Thiol protease</keyword>
<comment type="similarity">
    <text evidence="1">Belongs to the peptidase C40 family.</text>
</comment>
<evidence type="ECO:0000256" key="4">
    <source>
        <dbReference type="ARBA" id="ARBA00022807"/>
    </source>
</evidence>
<dbReference type="Gene3D" id="3.90.1720.10">
    <property type="entry name" value="endopeptidase domain like (from Nostoc punctiforme)"/>
    <property type="match status" value="1"/>
</dbReference>
<accession>A0ABV2P5C5</accession>